<gene>
    <name evidence="17" type="ORF">BZK42_20370</name>
</gene>
<comment type="subunit">
    <text evidence="11">The basal body constitutes a major portion of the flagellar organelle and consists of four rings (L,P,S, and M) mounted on a central rod. The M ring is integral to the inner membrane of the cell and may be connected to the flagellar rod via the S ring. The S (supramembrane ring) lies just distal to the M ring. The L and P rings lie in the outer membrane and the periplasmic space, respectively.</text>
</comment>
<feature type="domain" description="Flagellar M-ring C-terminal" evidence="16">
    <location>
        <begin position="257"/>
        <end position="421"/>
    </location>
</feature>
<evidence type="ECO:0000256" key="6">
    <source>
        <dbReference type="ARBA" id="ARBA00022475"/>
    </source>
</evidence>
<evidence type="ECO:0000256" key="11">
    <source>
        <dbReference type="ARBA" id="ARBA00025936"/>
    </source>
</evidence>
<evidence type="ECO:0000256" key="12">
    <source>
        <dbReference type="PIRNR" id="PIRNR004862"/>
    </source>
</evidence>
<evidence type="ECO:0000259" key="15">
    <source>
        <dbReference type="Pfam" id="PF01514"/>
    </source>
</evidence>
<keyword evidence="17" id="KW-0282">Flagellum</keyword>
<evidence type="ECO:0000256" key="13">
    <source>
        <dbReference type="SAM" id="MobiDB-lite"/>
    </source>
</evidence>
<evidence type="ECO:0000256" key="4">
    <source>
        <dbReference type="ARBA" id="ARBA00007971"/>
    </source>
</evidence>
<keyword evidence="9 14" id="KW-0472">Membrane</keyword>
<evidence type="ECO:0000256" key="8">
    <source>
        <dbReference type="ARBA" id="ARBA00022989"/>
    </source>
</evidence>
<accession>A0A1V8NUX1</accession>
<keyword evidence="7 14" id="KW-0812">Transmembrane</keyword>
<evidence type="ECO:0000259" key="16">
    <source>
        <dbReference type="Pfam" id="PF08345"/>
    </source>
</evidence>
<dbReference type="PIRSF" id="PIRSF004862">
    <property type="entry name" value="FliF"/>
    <property type="match status" value="1"/>
</dbReference>
<dbReference type="EMBL" id="NAEW01000012">
    <property type="protein sequence ID" value="OQM40214.1"/>
    <property type="molecule type" value="Genomic_DNA"/>
</dbReference>
<keyword evidence="6" id="KW-1003">Cell membrane</keyword>
<dbReference type="NCBIfam" id="TIGR00206">
    <property type="entry name" value="fliF"/>
    <property type="match status" value="1"/>
</dbReference>
<evidence type="ECO:0000256" key="9">
    <source>
        <dbReference type="ARBA" id="ARBA00023136"/>
    </source>
</evidence>
<organism evidence="17 18">
    <name type="scientific">Citrobacter braakii</name>
    <dbReference type="NCBI Taxonomy" id="57706"/>
    <lineage>
        <taxon>Bacteria</taxon>
        <taxon>Pseudomonadati</taxon>
        <taxon>Pseudomonadota</taxon>
        <taxon>Gammaproteobacteria</taxon>
        <taxon>Enterobacterales</taxon>
        <taxon>Enterobacteriaceae</taxon>
        <taxon>Citrobacter</taxon>
        <taxon>Citrobacter freundii complex</taxon>
    </lineage>
</organism>
<dbReference type="AlphaFoldDB" id="A0A1V8NUX1"/>
<comment type="similarity">
    <text evidence="4 12">Belongs to the FliF family.</text>
</comment>
<dbReference type="PANTHER" id="PTHR30046:SF0">
    <property type="entry name" value="FLAGELLAR M-RING PROTEIN"/>
    <property type="match status" value="1"/>
</dbReference>
<reference evidence="17 18" key="1">
    <citation type="submission" date="2017-03" db="EMBL/GenBank/DDBJ databases">
        <authorList>
            <person name="Afonso C.L."/>
            <person name="Miller P.J."/>
            <person name="Scott M.A."/>
            <person name="Spackman E."/>
            <person name="Goraichik I."/>
            <person name="Dimitrov K.M."/>
            <person name="Suarez D.L."/>
            <person name="Swayne D.E."/>
        </authorList>
    </citation>
    <scope>NUCLEOTIDE SEQUENCE [LARGE SCALE GENOMIC DNA]</scope>
    <source>
        <strain evidence="17 18">ATCC 51113</strain>
    </source>
</reference>
<comment type="caution">
    <text evidence="17">The sequence shown here is derived from an EMBL/GenBank/DDBJ whole genome shotgun (WGS) entry which is preliminary data.</text>
</comment>
<evidence type="ECO:0000313" key="18">
    <source>
        <dbReference type="Proteomes" id="UP000192573"/>
    </source>
</evidence>
<evidence type="ECO:0000256" key="7">
    <source>
        <dbReference type="ARBA" id="ARBA00022692"/>
    </source>
</evidence>
<dbReference type="PRINTS" id="PR01009">
    <property type="entry name" value="FLGMRINGFLIF"/>
</dbReference>
<dbReference type="GO" id="GO:0071973">
    <property type="term" value="P:bacterial-type flagellum-dependent cell motility"/>
    <property type="evidence" value="ECO:0007669"/>
    <property type="project" value="InterPro"/>
</dbReference>
<dbReference type="GO" id="GO:0003774">
    <property type="term" value="F:cytoskeletal motor activity"/>
    <property type="evidence" value="ECO:0007669"/>
    <property type="project" value="InterPro"/>
</dbReference>
<name>A0A1V8NUX1_CITBR</name>
<dbReference type="RefSeq" id="WP_080859950.1">
    <property type="nucleotide sequence ID" value="NZ_CP077405.1"/>
</dbReference>
<dbReference type="InterPro" id="IPR006182">
    <property type="entry name" value="FliF_N_dom"/>
</dbReference>
<evidence type="ECO:0000256" key="1">
    <source>
        <dbReference type="ARBA" id="ARBA00003820"/>
    </source>
</evidence>
<sequence length="559" mass="60984">MNELIKKLTQFLPSFSFRLDGNKRLALLAAAAIAATAIIVSVLWNSNHGYVSLYGSQEHLPVSQIVTVLDGEKLEYRIDPQSGQILVPEEALSKTRMTLAAKGVQAMLPSGYELMDKDEVLGASQFVQNVRYKRSLEGELAQSIMTLDAVESARVHLALNEESSFVVSDEPQNSASVVVRLHYGSKLDMDQVNAIVHLVSGSVPNLNASKVSVVDQAGNLLSDGIGAGEAVSAATRKRDQILKDIQDKTRASLANVLDSLVGTGNYRVSVMPDLDLSNIDETQEHYGDTPKVNREETVLDSDTNQIAMGIPGSLSNRPPLAANPVGNGATGTTPEDSRQPAALSKHSENKRDYSWDRSVEHIQHPGFDIKRLNVAIVLNQSAPALKNWKPEQTTQLTALLNNAAGIDAKRGDNLSLSLLNFVPQSIPVEPTLPLWKDDSILAWVRLIGCGLLALLLLLFVVRPVMKRLTVERRRNSTPELALDAAPIAIPADKPHFAAAEDERKNIELPSFPGDDSLPSQSSGLEVKLEFLQKLAMSDTDRVAEVLRQWITSNERIDNK</sequence>
<evidence type="ECO:0000256" key="5">
    <source>
        <dbReference type="ARBA" id="ARBA00017949"/>
    </source>
</evidence>
<feature type="transmembrane region" description="Helical" evidence="14">
    <location>
        <begin position="25"/>
        <end position="44"/>
    </location>
</feature>
<evidence type="ECO:0000313" key="17">
    <source>
        <dbReference type="EMBL" id="OQM40214.1"/>
    </source>
</evidence>
<evidence type="ECO:0000256" key="14">
    <source>
        <dbReference type="SAM" id="Phobius"/>
    </source>
</evidence>
<dbReference type="Gene3D" id="3.30.300.30">
    <property type="match status" value="1"/>
</dbReference>
<comment type="subcellular location">
    <subcellularLocation>
        <location evidence="2 12">Bacterial flagellum basal body</location>
    </subcellularLocation>
    <subcellularLocation>
        <location evidence="3">Cell membrane</location>
        <topology evidence="3">Multi-pass membrane protein</topology>
    </subcellularLocation>
</comment>
<dbReference type="Pfam" id="PF08345">
    <property type="entry name" value="YscJ_FliF_C"/>
    <property type="match status" value="1"/>
</dbReference>
<dbReference type="GO" id="GO:0009431">
    <property type="term" value="C:bacterial-type flagellum basal body, MS ring"/>
    <property type="evidence" value="ECO:0007669"/>
    <property type="project" value="InterPro"/>
</dbReference>
<proteinExistence type="inferred from homology"/>
<dbReference type="InterPro" id="IPR043427">
    <property type="entry name" value="YscJ/FliF"/>
</dbReference>
<dbReference type="GO" id="GO:0005886">
    <property type="term" value="C:plasma membrane"/>
    <property type="evidence" value="ECO:0007669"/>
    <property type="project" value="UniProtKB-SubCell"/>
</dbReference>
<keyword evidence="8 14" id="KW-1133">Transmembrane helix</keyword>
<evidence type="ECO:0000256" key="2">
    <source>
        <dbReference type="ARBA" id="ARBA00004117"/>
    </source>
</evidence>
<keyword evidence="17" id="KW-0966">Cell projection</keyword>
<dbReference type="Proteomes" id="UP000192573">
    <property type="component" value="Unassembled WGS sequence"/>
</dbReference>
<evidence type="ECO:0000256" key="3">
    <source>
        <dbReference type="ARBA" id="ARBA00004651"/>
    </source>
</evidence>
<feature type="domain" description="Flagellar M-ring N-terminal" evidence="15">
    <location>
        <begin position="47"/>
        <end position="222"/>
    </location>
</feature>
<keyword evidence="17" id="KW-0969">Cilium</keyword>
<protein>
    <recommendedName>
        <fullName evidence="5 12">Flagellar M-ring protein</fullName>
    </recommendedName>
</protein>
<evidence type="ECO:0000256" key="10">
    <source>
        <dbReference type="ARBA" id="ARBA00023143"/>
    </source>
</evidence>
<dbReference type="InterPro" id="IPR000067">
    <property type="entry name" value="FlgMring_FliF"/>
</dbReference>
<dbReference type="PANTHER" id="PTHR30046">
    <property type="entry name" value="FLAGELLAR M-RING PROTEIN"/>
    <property type="match status" value="1"/>
</dbReference>
<dbReference type="Pfam" id="PF01514">
    <property type="entry name" value="YscJ_FliF"/>
    <property type="match status" value="1"/>
</dbReference>
<keyword evidence="10 12" id="KW-0975">Bacterial flagellum</keyword>
<comment type="function">
    <text evidence="1 12">The M ring may be actively involved in energy transduction.</text>
</comment>
<dbReference type="InterPro" id="IPR045851">
    <property type="entry name" value="AMP-bd_C_sf"/>
</dbReference>
<feature type="transmembrane region" description="Helical" evidence="14">
    <location>
        <begin position="440"/>
        <end position="464"/>
    </location>
</feature>
<dbReference type="InterPro" id="IPR013556">
    <property type="entry name" value="Flag_M-ring_C"/>
</dbReference>
<feature type="region of interest" description="Disordered" evidence="13">
    <location>
        <begin position="310"/>
        <end position="350"/>
    </location>
</feature>